<dbReference type="EMBL" id="JACBZH010000001">
    <property type="protein sequence ID" value="NYH92891.1"/>
    <property type="molecule type" value="Genomic_DNA"/>
</dbReference>
<proteinExistence type="predicted"/>
<dbReference type="Proteomes" id="UP000579605">
    <property type="component" value="Unassembled WGS sequence"/>
</dbReference>
<accession>A0A852ZIF4</accession>
<reference evidence="1 2" key="1">
    <citation type="submission" date="2020-07" db="EMBL/GenBank/DDBJ databases">
        <title>Sequencing the genomes of 1000 actinobacteria strains.</title>
        <authorList>
            <person name="Klenk H.-P."/>
        </authorList>
    </citation>
    <scope>NUCLEOTIDE SEQUENCE [LARGE SCALE GENOMIC DNA]</scope>
    <source>
        <strain evidence="1 2">DSM 18448</strain>
    </source>
</reference>
<evidence type="ECO:0000313" key="2">
    <source>
        <dbReference type="Proteomes" id="UP000579605"/>
    </source>
</evidence>
<comment type="caution">
    <text evidence="1">The sequence shown here is derived from an EMBL/GenBank/DDBJ whole genome shotgun (WGS) entry which is preliminary data.</text>
</comment>
<name>A0A852ZIF4_9ACTN</name>
<evidence type="ECO:0000313" key="1">
    <source>
        <dbReference type="EMBL" id="NYH92891.1"/>
    </source>
</evidence>
<organism evidence="1 2">
    <name type="scientific">Actinopolymorpha rutila</name>
    <dbReference type="NCBI Taxonomy" id="446787"/>
    <lineage>
        <taxon>Bacteria</taxon>
        <taxon>Bacillati</taxon>
        <taxon>Actinomycetota</taxon>
        <taxon>Actinomycetes</taxon>
        <taxon>Propionibacteriales</taxon>
        <taxon>Actinopolymorphaceae</taxon>
        <taxon>Actinopolymorpha</taxon>
    </lineage>
</organism>
<gene>
    <name evidence="1" type="ORF">F4554_005529</name>
</gene>
<keyword evidence="2" id="KW-1185">Reference proteome</keyword>
<protein>
    <submittedName>
        <fullName evidence="1">Uncharacterized protein</fullName>
    </submittedName>
</protein>
<dbReference type="RefSeq" id="WP_179790305.1">
    <property type="nucleotide sequence ID" value="NZ_BAAARR010000019.1"/>
</dbReference>
<sequence>MTTEVRRIDPEVSTPESFLVDVGWSEGDMVCEVADSIDGVRVMDDHGEDVSVEASLRYIEARVAGSSKEAAWRFARGWW</sequence>
<dbReference type="AlphaFoldDB" id="A0A852ZIF4"/>